<dbReference type="EMBL" id="JACVDC010000007">
    <property type="protein sequence ID" value="MBC9795176.1"/>
    <property type="molecule type" value="Genomic_DNA"/>
</dbReference>
<accession>A0A926Q2Q3</accession>
<dbReference type="Pfam" id="PF06445">
    <property type="entry name" value="GyrI-like"/>
    <property type="match status" value="1"/>
</dbReference>
<gene>
    <name evidence="2" type="ORF">IBL28_04305</name>
</gene>
<keyword evidence="3" id="KW-1185">Reference proteome</keyword>
<dbReference type="InterPro" id="IPR011256">
    <property type="entry name" value="Reg_factor_effector_dom_sf"/>
</dbReference>
<dbReference type="InterPro" id="IPR029442">
    <property type="entry name" value="GyrI-like"/>
</dbReference>
<protein>
    <submittedName>
        <fullName evidence="2">GyrI-like domain-containing protein</fullName>
    </submittedName>
</protein>
<dbReference type="Proteomes" id="UP000653730">
    <property type="component" value="Unassembled WGS sequence"/>
</dbReference>
<reference evidence="2 3" key="1">
    <citation type="submission" date="2020-09" db="EMBL/GenBank/DDBJ databases">
        <title>Sinomicrobium weinanense sp. nov., a halophilic bacteria isolated from saline-alkali soil.</title>
        <authorList>
            <person name="Wu P."/>
            <person name="Ren H."/>
            <person name="Mei Y."/>
            <person name="Liang Y."/>
            <person name="Chen Z."/>
        </authorList>
    </citation>
    <scope>NUCLEOTIDE SEQUENCE [LARGE SCALE GENOMIC DNA]</scope>
    <source>
        <strain evidence="2 3">FJxs</strain>
    </source>
</reference>
<evidence type="ECO:0000259" key="1">
    <source>
        <dbReference type="Pfam" id="PF06445"/>
    </source>
</evidence>
<feature type="domain" description="GyrI-like small molecule binding" evidence="1">
    <location>
        <begin position="170"/>
        <end position="294"/>
    </location>
</feature>
<dbReference type="AlphaFoldDB" id="A0A926Q2Q3"/>
<evidence type="ECO:0000313" key="3">
    <source>
        <dbReference type="Proteomes" id="UP000653730"/>
    </source>
</evidence>
<dbReference type="SUPFAM" id="SSF55136">
    <property type="entry name" value="Probable bacterial effector-binding domain"/>
    <property type="match status" value="1"/>
</dbReference>
<sequence length="297" mass="34005">MTKKTLAITASLCLPLILWYLFIKPYDYLMTFTAKTSPGTIYTGIREWGNTENIITLENHHFSAITQQLKAGDSTLTFNWEMTSRNDSVTKVKVRVTDPEHSLRNKIAVLFTRSAIENISVNRVANFKKGLEEHLKTFRVKVNGISEIPKAFCACTTVRTRQPEKAQGMRQHYSTATDFLTTNGIRQKGVPRLEVNDWDIEDRIIRFNFCFPIQKSDSLPEGPGIFYKEIPSRKAIKATFHGDYSISDRAWFALLDYARRNHLNISAKPLEIFYSNPNTGTNPLGWKAEVFMPIDEN</sequence>
<organism evidence="2 3">
    <name type="scientific">Sinomicrobium weinanense</name>
    <dbReference type="NCBI Taxonomy" id="2842200"/>
    <lineage>
        <taxon>Bacteria</taxon>
        <taxon>Pseudomonadati</taxon>
        <taxon>Bacteroidota</taxon>
        <taxon>Flavobacteriia</taxon>
        <taxon>Flavobacteriales</taxon>
        <taxon>Flavobacteriaceae</taxon>
        <taxon>Sinomicrobium</taxon>
    </lineage>
</organism>
<comment type="caution">
    <text evidence="2">The sequence shown here is derived from an EMBL/GenBank/DDBJ whole genome shotgun (WGS) entry which is preliminary data.</text>
</comment>
<dbReference type="Gene3D" id="3.20.80.10">
    <property type="entry name" value="Regulatory factor, effector binding domain"/>
    <property type="match status" value="1"/>
</dbReference>
<name>A0A926Q2Q3_9FLAO</name>
<proteinExistence type="predicted"/>
<dbReference type="RefSeq" id="WP_187964331.1">
    <property type="nucleotide sequence ID" value="NZ_JAHKRR010000001.1"/>
</dbReference>
<evidence type="ECO:0000313" key="2">
    <source>
        <dbReference type="EMBL" id="MBC9795176.1"/>
    </source>
</evidence>